<reference evidence="2 3" key="1">
    <citation type="submission" date="2017-12" db="EMBL/GenBank/DDBJ databases">
        <title>Phylogenetic diversity of female urinary microbiome.</title>
        <authorList>
            <person name="Thomas-White K."/>
            <person name="Wolfe A.J."/>
        </authorList>
    </citation>
    <scope>NUCLEOTIDE SEQUENCE [LARGE SCALE GENOMIC DNA]</scope>
    <source>
        <strain evidence="2 3">UMB0250</strain>
    </source>
</reference>
<keyword evidence="1" id="KW-1133">Transmembrane helix</keyword>
<protein>
    <recommendedName>
        <fullName evidence="4">DUF4381 domain-containing protein</fullName>
    </recommendedName>
</protein>
<dbReference type="EMBL" id="PKKJ01000007">
    <property type="protein sequence ID" value="PKY66041.1"/>
    <property type="molecule type" value="Genomic_DNA"/>
</dbReference>
<name>A0A2I1I4M8_9ACTO</name>
<comment type="caution">
    <text evidence="2">The sequence shown here is derived from an EMBL/GenBank/DDBJ whole genome shotgun (WGS) entry which is preliminary data.</text>
</comment>
<keyword evidence="1" id="KW-0812">Transmembrane</keyword>
<organism evidence="2 3">
    <name type="scientific">Schaalia turicensis</name>
    <dbReference type="NCBI Taxonomy" id="131111"/>
    <lineage>
        <taxon>Bacteria</taxon>
        <taxon>Bacillati</taxon>
        <taxon>Actinomycetota</taxon>
        <taxon>Actinomycetes</taxon>
        <taxon>Actinomycetales</taxon>
        <taxon>Actinomycetaceae</taxon>
        <taxon>Schaalia</taxon>
    </lineage>
</organism>
<keyword evidence="1" id="KW-0472">Membrane</keyword>
<accession>A0A2I1I4M8</accession>
<evidence type="ECO:0008006" key="4">
    <source>
        <dbReference type="Google" id="ProtNLM"/>
    </source>
</evidence>
<dbReference type="Proteomes" id="UP000234545">
    <property type="component" value="Unassembled WGS sequence"/>
</dbReference>
<gene>
    <name evidence="2" type="ORF">CYJ25_06220</name>
</gene>
<feature type="transmembrane region" description="Helical" evidence="1">
    <location>
        <begin position="20"/>
        <end position="42"/>
    </location>
</feature>
<dbReference type="RefSeq" id="WP_101628320.1">
    <property type="nucleotide sequence ID" value="NZ_PKKJ01000007.1"/>
</dbReference>
<evidence type="ECO:0000313" key="3">
    <source>
        <dbReference type="Proteomes" id="UP000234545"/>
    </source>
</evidence>
<evidence type="ECO:0000256" key="1">
    <source>
        <dbReference type="SAM" id="Phobius"/>
    </source>
</evidence>
<evidence type="ECO:0000313" key="2">
    <source>
        <dbReference type="EMBL" id="PKY66041.1"/>
    </source>
</evidence>
<sequence>MSGNILDGVREPVVYPEWMWVAGLILFLIIVAWIVACLVRWWKSDANRPRGLRDLSAEQCRAYRDNLVQIEANFSAGEWNESEVHLAVAGLMRALGTERTGRNLESATAAEIRALVPMWPAYVHLMERCVEPSFSGQPTRKWVSTLLESALKVIDQ</sequence>
<proteinExistence type="predicted"/>
<dbReference type="AlphaFoldDB" id="A0A2I1I4M8"/>
<dbReference type="OrthoDB" id="3251764at2"/>